<proteinExistence type="predicted"/>
<dbReference type="WBParaSite" id="Smp_173000.1">
    <property type="protein sequence ID" value="Smp_173000.1"/>
    <property type="gene ID" value="Smp_173000"/>
</dbReference>
<accession>A0A3Q0KT56</accession>
<dbReference type="InterPro" id="IPR029069">
    <property type="entry name" value="HotDog_dom_sf"/>
</dbReference>
<dbReference type="AlphaFoldDB" id="A0A3Q0KT56"/>
<evidence type="ECO:0000259" key="1">
    <source>
        <dbReference type="Pfam" id="PF01575"/>
    </source>
</evidence>
<dbReference type="GO" id="GO:0018812">
    <property type="term" value="F:3-hydroxyacyl-CoA dehydratase activity"/>
    <property type="evidence" value="ECO:0007669"/>
    <property type="project" value="UniProtKB-ARBA"/>
</dbReference>
<dbReference type="GO" id="GO:0006633">
    <property type="term" value="P:fatty acid biosynthetic process"/>
    <property type="evidence" value="ECO:0007669"/>
    <property type="project" value="TreeGrafter"/>
</dbReference>
<dbReference type="Pfam" id="PF01575">
    <property type="entry name" value="MaoC_dehydratas"/>
    <property type="match status" value="1"/>
</dbReference>
<feature type="domain" description="MaoC-like" evidence="1">
    <location>
        <begin position="34"/>
        <end position="122"/>
    </location>
</feature>
<dbReference type="PANTHER" id="PTHR43437">
    <property type="entry name" value="HYDROXYACYL-THIOESTER DEHYDRATASE TYPE 2, MITOCHONDRIAL-RELATED"/>
    <property type="match status" value="1"/>
</dbReference>
<dbReference type="Proteomes" id="UP000008854">
    <property type="component" value="Unassembled WGS sequence"/>
</dbReference>
<dbReference type="Gene3D" id="3.10.129.10">
    <property type="entry name" value="Hotdog Thioesterase"/>
    <property type="match status" value="1"/>
</dbReference>
<dbReference type="GO" id="GO:0019171">
    <property type="term" value="F:(3R)-hydroxyacyl-[acyl-carrier-protein] dehydratase activity"/>
    <property type="evidence" value="ECO:0007669"/>
    <property type="project" value="TreeGrafter"/>
</dbReference>
<dbReference type="CDD" id="cd03449">
    <property type="entry name" value="R_hydratase"/>
    <property type="match status" value="1"/>
</dbReference>
<organism evidence="2 3">
    <name type="scientific">Schistosoma mansoni</name>
    <name type="common">Blood fluke</name>
    <dbReference type="NCBI Taxonomy" id="6183"/>
    <lineage>
        <taxon>Eukaryota</taxon>
        <taxon>Metazoa</taxon>
        <taxon>Spiralia</taxon>
        <taxon>Lophotrochozoa</taxon>
        <taxon>Platyhelminthes</taxon>
        <taxon>Trematoda</taxon>
        <taxon>Digenea</taxon>
        <taxon>Strigeidida</taxon>
        <taxon>Schistosomatoidea</taxon>
        <taxon>Schistosomatidae</taxon>
        <taxon>Schistosoma</taxon>
    </lineage>
</organism>
<dbReference type="InterPro" id="IPR050965">
    <property type="entry name" value="UPF0336/Enoyl-CoA_hydratase"/>
</dbReference>
<evidence type="ECO:0000313" key="2">
    <source>
        <dbReference type="Proteomes" id="UP000008854"/>
    </source>
</evidence>
<keyword evidence="2" id="KW-1185">Reference proteome</keyword>
<reference evidence="2" key="1">
    <citation type="journal article" date="2012" name="PLoS Negl. Trop. Dis.">
        <title>A systematically improved high quality genome and transcriptome of the human blood fluke Schistosoma mansoni.</title>
        <authorList>
            <person name="Protasio A.V."/>
            <person name="Tsai I.J."/>
            <person name="Babbage A."/>
            <person name="Nichol S."/>
            <person name="Hunt M."/>
            <person name="Aslett M.A."/>
            <person name="De Silva N."/>
            <person name="Velarde G.S."/>
            <person name="Anderson T.J."/>
            <person name="Clark R.C."/>
            <person name="Davidson C."/>
            <person name="Dillon G.P."/>
            <person name="Holroyd N.E."/>
            <person name="LoVerde P.T."/>
            <person name="Lloyd C."/>
            <person name="McQuillan J."/>
            <person name="Oliveira G."/>
            <person name="Otto T.D."/>
            <person name="Parker-Manuel S.J."/>
            <person name="Quail M.A."/>
            <person name="Wilson R.A."/>
            <person name="Zerlotini A."/>
            <person name="Dunne D.W."/>
            <person name="Berriman M."/>
        </authorList>
    </citation>
    <scope>NUCLEOTIDE SEQUENCE [LARGE SCALE GENOMIC DNA]</scope>
    <source>
        <strain evidence="2">Puerto Rican</strain>
    </source>
</reference>
<protein>
    <submittedName>
        <fullName evidence="3">Putative r-specific enoyl-CoA hydratase</fullName>
    </submittedName>
</protein>
<name>A0A3Q0KT56_SCHMA</name>
<dbReference type="SUPFAM" id="SSF54637">
    <property type="entry name" value="Thioesterase/thiol ester dehydrase-isomerase"/>
    <property type="match status" value="1"/>
</dbReference>
<dbReference type="GO" id="GO:0005739">
    <property type="term" value="C:mitochondrion"/>
    <property type="evidence" value="ECO:0007669"/>
    <property type="project" value="TreeGrafter"/>
</dbReference>
<dbReference type="InterPro" id="IPR002539">
    <property type="entry name" value="MaoC-like_dom"/>
</dbReference>
<reference evidence="3" key="2">
    <citation type="submission" date="2018-12" db="UniProtKB">
        <authorList>
            <consortium name="WormBaseParasite"/>
        </authorList>
    </citation>
    <scope>IDENTIFICATION</scope>
    <source>
        <strain evidence="3">Puerto Rican</strain>
    </source>
</reference>
<dbReference type="STRING" id="6183.A0A3Q0KT56"/>
<dbReference type="ExpressionAtlas" id="A0A3Q0KT56">
    <property type="expression patterns" value="baseline"/>
</dbReference>
<evidence type="ECO:0000313" key="3">
    <source>
        <dbReference type="WBParaSite" id="Smp_173000.1"/>
    </source>
</evidence>
<dbReference type="PANTHER" id="PTHR43437:SF3">
    <property type="entry name" value="HYDROXYACYL-THIOESTER DEHYDRATASE TYPE 2, MITOCHONDRIAL"/>
    <property type="match status" value="1"/>
</dbReference>
<sequence>MIFLSSSITKPINHMIMLQSNRFISIGDRISLIRKITTKDVKDFAKLTGDINPIHLDSNYAKQTRYQKCVVHGIFVQGLISCLLGVHFPGTGCVVHAISCKFPEPLFVDETCRIEAVVSKLRGRLATFDVNAYECERNANILIGCFDVFLTREQLSLKPPVDNEIVYHSD</sequence>
<dbReference type="InParanoid" id="A0A3Q0KT56"/>